<accession>A0A5B6VCF7</accession>
<dbReference type="PANTHER" id="PTHR37984:SF5">
    <property type="entry name" value="PROTEIN NYNRIN-LIKE"/>
    <property type="match status" value="1"/>
</dbReference>
<dbReference type="SUPFAM" id="SSF56672">
    <property type="entry name" value="DNA/RNA polymerases"/>
    <property type="match status" value="1"/>
</dbReference>
<gene>
    <name evidence="1" type="ORF">EPI10_001835</name>
</gene>
<comment type="caution">
    <text evidence="1">The sequence shown here is derived from an EMBL/GenBank/DDBJ whole genome shotgun (WGS) entry which is preliminary data.</text>
</comment>
<dbReference type="AlphaFoldDB" id="A0A5B6VCF7"/>
<evidence type="ECO:0000313" key="1">
    <source>
        <dbReference type="EMBL" id="KAA3466767.1"/>
    </source>
</evidence>
<sequence>MQVLGLRSHFLGHVVSTDGIRVDPGKISTILNWRPSRNVIERRSFLGLAGLMKLLQKGVKFLKVILTKAPVLTQPNSSKEFVVYNDASFNGRQICSLFFPTVEIVRENLSDTWFGTCKWLELLKDYDLIINYHLGKANVVADTLNQKIMFALKTLNTRLTLVEDGSISDELKSKPMNKLEKCKTLNFTLVLMIAYVFKTDCVYRRILNLNKRFCEKLTTIVTRFTLVKAEHQLPLGLFQPFMILEWKWE</sequence>
<dbReference type="EMBL" id="SMMG02000007">
    <property type="protein sequence ID" value="KAA3466767.1"/>
    <property type="molecule type" value="Genomic_DNA"/>
</dbReference>
<name>A0A5B6VCF7_9ROSI</name>
<proteinExistence type="predicted"/>
<reference evidence="2" key="1">
    <citation type="journal article" date="2019" name="Plant Biotechnol. J.">
        <title>Genome sequencing of the Australian wild diploid species Gossypium australe highlights disease resistance and delayed gland morphogenesis.</title>
        <authorList>
            <person name="Cai Y."/>
            <person name="Cai X."/>
            <person name="Wang Q."/>
            <person name="Wang P."/>
            <person name="Zhang Y."/>
            <person name="Cai C."/>
            <person name="Xu Y."/>
            <person name="Wang K."/>
            <person name="Zhou Z."/>
            <person name="Wang C."/>
            <person name="Geng S."/>
            <person name="Li B."/>
            <person name="Dong Q."/>
            <person name="Hou Y."/>
            <person name="Wang H."/>
            <person name="Ai P."/>
            <person name="Liu Z."/>
            <person name="Yi F."/>
            <person name="Sun M."/>
            <person name="An G."/>
            <person name="Cheng J."/>
            <person name="Zhang Y."/>
            <person name="Shi Q."/>
            <person name="Xie Y."/>
            <person name="Shi X."/>
            <person name="Chang Y."/>
            <person name="Huang F."/>
            <person name="Chen Y."/>
            <person name="Hong S."/>
            <person name="Mi L."/>
            <person name="Sun Q."/>
            <person name="Zhang L."/>
            <person name="Zhou B."/>
            <person name="Peng R."/>
            <person name="Zhang X."/>
            <person name="Liu F."/>
        </authorList>
    </citation>
    <scope>NUCLEOTIDE SEQUENCE [LARGE SCALE GENOMIC DNA]</scope>
    <source>
        <strain evidence="2">cv. PA1801</strain>
    </source>
</reference>
<dbReference type="OrthoDB" id="415724at2759"/>
<organism evidence="1 2">
    <name type="scientific">Gossypium australe</name>
    <dbReference type="NCBI Taxonomy" id="47621"/>
    <lineage>
        <taxon>Eukaryota</taxon>
        <taxon>Viridiplantae</taxon>
        <taxon>Streptophyta</taxon>
        <taxon>Embryophyta</taxon>
        <taxon>Tracheophyta</taxon>
        <taxon>Spermatophyta</taxon>
        <taxon>Magnoliopsida</taxon>
        <taxon>eudicotyledons</taxon>
        <taxon>Gunneridae</taxon>
        <taxon>Pentapetalae</taxon>
        <taxon>rosids</taxon>
        <taxon>malvids</taxon>
        <taxon>Malvales</taxon>
        <taxon>Malvaceae</taxon>
        <taxon>Malvoideae</taxon>
        <taxon>Gossypium</taxon>
    </lineage>
</organism>
<dbReference type="InterPro" id="IPR043502">
    <property type="entry name" value="DNA/RNA_pol_sf"/>
</dbReference>
<dbReference type="PANTHER" id="PTHR37984">
    <property type="entry name" value="PROTEIN CBG26694"/>
    <property type="match status" value="1"/>
</dbReference>
<protein>
    <submittedName>
        <fullName evidence="1">DNA/RNA polymerases superfamily protein</fullName>
    </submittedName>
</protein>
<dbReference type="InterPro" id="IPR050951">
    <property type="entry name" value="Retrovirus_Pol_polyprotein"/>
</dbReference>
<keyword evidence="2" id="KW-1185">Reference proteome</keyword>
<evidence type="ECO:0000313" key="2">
    <source>
        <dbReference type="Proteomes" id="UP000325315"/>
    </source>
</evidence>
<dbReference type="Proteomes" id="UP000325315">
    <property type="component" value="Unassembled WGS sequence"/>
</dbReference>